<name>A0AC58U2C6_TOBAC</name>
<reference evidence="1" key="1">
    <citation type="journal article" date="2014" name="Nat. Commun.">
        <title>The tobacco genome sequence and its comparison with those of tomato and potato.</title>
        <authorList>
            <person name="Sierro N."/>
            <person name="Battey J.N."/>
            <person name="Ouadi S."/>
            <person name="Bakaher N."/>
            <person name="Bovet L."/>
            <person name="Willig A."/>
            <person name="Goepfert S."/>
            <person name="Peitsch M.C."/>
            <person name="Ivanov N.V."/>
        </authorList>
    </citation>
    <scope>NUCLEOTIDE SEQUENCE [LARGE SCALE GENOMIC DNA]</scope>
</reference>
<keyword evidence="1" id="KW-1185">Reference proteome</keyword>
<accession>A0AC58U2C6</accession>
<protein>
    <submittedName>
        <fullName evidence="2">Uncharacterized protein LOC142178214</fullName>
    </submittedName>
</protein>
<gene>
    <name evidence="2" type="primary">LOC142178214</name>
</gene>
<sequence>MTPNELKYSPIEKLCLARVFSIQKLKHYFQAHVVRPVLRVNPIKFVMSKPVLSDLLAVKGQALADFLADHPILDDWELYDELLDEDEIVIEIQPPWNMYFDGAAHREGDGVGIVFITSQGEVLPYSFTLTQRCSNNIVEYQALILGHEMAMDIKQLQLQVFGDSKLVINQILGIYEVKKPDMVPYHKYAQRLISWLGEVTIQHVPRKKNKRANALATLPFTLSLPDQTQVAVCQRWVVSLPNDYEEEESKVEHLAAVLEVEIEDWRKPLIDYLCYGILLENPPRKTKIRRRAPRFLYYKNTLYGRSFDGVLLHYLGADESFQALQEEHSGVCVAHQSGPKLHFHIKRIGYYWPTMVKDCLYYTRRCKACQFHANFIHRPPEVLHPTVASWPFDSWGLDIVSPLPKSYGGHLYILATTNYFSKWAEVVSLKEVKKENVANFIRVNIIYHFGIPQYILMDNGKPFDNKMMNKICDLFGFKQHNSSIYYAAANGLAEAFKKTLCNLLKKVISKSKRDWHERTEESLWAYMTTYHTPMQATPY</sequence>
<proteinExistence type="predicted"/>
<dbReference type="Proteomes" id="UP000790787">
    <property type="component" value="Chromosome 24"/>
</dbReference>
<organism evidence="1 2">
    <name type="scientific">Nicotiana tabacum</name>
    <name type="common">Common tobacco</name>
    <dbReference type="NCBI Taxonomy" id="4097"/>
    <lineage>
        <taxon>Eukaryota</taxon>
        <taxon>Viridiplantae</taxon>
        <taxon>Streptophyta</taxon>
        <taxon>Embryophyta</taxon>
        <taxon>Tracheophyta</taxon>
        <taxon>Spermatophyta</taxon>
        <taxon>Magnoliopsida</taxon>
        <taxon>eudicotyledons</taxon>
        <taxon>Gunneridae</taxon>
        <taxon>Pentapetalae</taxon>
        <taxon>asterids</taxon>
        <taxon>lamiids</taxon>
        <taxon>Solanales</taxon>
        <taxon>Solanaceae</taxon>
        <taxon>Nicotianoideae</taxon>
        <taxon>Nicotianeae</taxon>
        <taxon>Nicotiana</taxon>
    </lineage>
</organism>
<evidence type="ECO:0000313" key="2">
    <source>
        <dbReference type="RefSeq" id="XP_075103640.1"/>
    </source>
</evidence>
<reference evidence="2" key="2">
    <citation type="submission" date="2025-08" db="UniProtKB">
        <authorList>
            <consortium name="RefSeq"/>
        </authorList>
    </citation>
    <scope>IDENTIFICATION</scope>
    <source>
        <tissue evidence="2">Leaf</tissue>
    </source>
</reference>
<evidence type="ECO:0000313" key="1">
    <source>
        <dbReference type="Proteomes" id="UP000790787"/>
    </source>
</evidence>
<dbReference type="RefSeq" id="XP_075103640.1">
    <property type="nucleotide sequence ID" value="XM_075247539.1"/>
</dbReference>